<dbReference type="OrthoDB" id="9804907at2"/>
<evidence type="ECO:0000313" key="3">
    <source>
        <dbReference type="Proteomes" id="UP000472320"/>
    </source>
</evidence>
<dbReference type="AlphaFoldDB" id="A0A6L6QFX5"/>
<feature type="domain" description="VOC" evidence="1">
    <location>
        <begin position="5"/>
        <end position="125"/>
    </location>
</feature>
<reference evidence="2 3" key="1">
    <citation type="submission" date="2019-11" db="EMBL/GenBank/DDBJ databases">
        <title>Type strains purchased from KCTC, JCM and DSMZ.</title>
        <authorList>
            <person name="Lu H."/>
        </authorList>
    </citation>
    <scope>NUCLEOTIDE SEQUENCE [LARGE SCALE GENOMIC DNA]</scope>
    <source>
        <strain evidence="2 3">JCM 31587</strain>
    </source>
</reference>
<dbReference type="Gene3D" id="3.10.180.10">
    <property type="entry name" value="2,3-Dihydroxybiphenyl 1,2-Dioxygenase, domain 1"/>
    <property type="match status" value="1"/>
</dbReference>
<comment type="caution">
    <text evidence="2">The sequence shown here is derived from an EMBL/GenBank/DDBJ whole genome shotgun (WGS) entry which is preliminary data.</text>
</comment>
<accession>A0A6L6QFX5</accession>
<dbReference type="EMBL" id="WNKX01000006">
    <property type="protein sequence ID" value="MTW11020.1"/>
    <property type="molecule type" value="Genomic_DNA"/>
</dbReference>
<proteinExistence type="predicted"/>
<gene>
    <name evidence="2" type="ORF">GM658_10440</name>
</gene>
<dbReference type="InterPro" id="IPR037523">
    <property type="entry name" value="VOC_core"/>
</dbReference>
<dbReference type="Proteomes" id="UP000472320">
    <property type="component" value="Unassembled WGS sequence"/>
</dbReference>
<name>A0A6L6QFX5_9BURK</name>
<sequence>MLADKDAIAMIAVKDLCAAARFYGEILGLEQLDSPEEQVLIFRSGATRLNVYRSEFAGTNKATTVMWNVGSELESIAAQLKSKGVGFEHYDMPGLKLQGDIHVGERMKAAWFKDVDGNILSIVNG</sequence>
<dbReference type="InterPro" id="IPR029068">
    <property type="entry name" value="Glyas_Bleomycin-R_OHBP_Dase"/>
</dbReference>
<keyword evidence="3" id="KW-1185">Reference proteome</keyword>
<dbReference type="PROSITE" id="PS51819">
    <property type="entry name" value="VOC"/>
    <property type="match status" value="1"/>
</dbReference>
<dbReference type="InterPro" id="IPR004360">
    <property type="entry name" value="Glyas_Fos-R_dOase_dom"/>
</dbReference>
<dbReference type="SUPFAM" id="SSF54593">
    <property type="entry name" value="Glyoxalase/Bleomycin resistance protein/Dihydroxybiphenyl dioxygenase"/>
    <property type="match status" value="1"/>
</dbReference>
<evidence type="ECO:0000259" key="1">
    <source>
        <dbReference type="PROSITE" id="PS51819"/>
    </source>
</evidence>
<dbReference type="Pfam" id="PF00903">
    <property type="entry name" value="Glyoxalase"/>
    <property type="match status" value="1"/>
</dbReference>
<protein>
    <submittedName>
        <fullName evidence="2">VOC family protein</fullName>
    </submittedName>
</protein>
<organism evidence="2 3">
    <name type="scientific">Massilia eburnea</name>
    <dbReference type="NCBI Taxonomy" id="1776165"/>
    <lineage>
        <taxon>Bacteria</taxon>
        <taxon>Pseudomonadati</taxon>
        <taxon>Pseudomonadota</taxon>
        <taxon>Betaproteobacteria</taxon>
        <taxon>Burkholderiales</taxon>
        <taxon>Oxalobacteraceae</taxon>
        <taxon>Telluria group</taxon>
        <taxon>Massilia</taxon>
    </lineage>
</organism>
<evidence type="ECO:0000313" key="2">
    <source>
        <dbReference type="EMBL" id="MTW11020.1"/>
    </source>
</evidence>
<dbReference type="RefSeq" id="WP_155453974.1">
    <property type="nucleotide sequence ID" value="NZ_WNKX01000006.1"/>
</dbReference>
<dbReference type="CDD" id="cd06587">
    <property type="entry name" value="VOC"/>
    <property type="match status" value="1"/>
</dbReference>